<accession>A0A1X0QDL1</accession>
<name>A0A1X0QDL1_9MICR</name>
<sequence>MNDFDTANINRKTFKKLTEHPKINSTVKKKTVILNKISQIHFESIDEIILLLENENMKLFDLEIIESMITACSCDKIRFNDIHNLTKIIYLYQFDRMFIYKINKVLRERCKDSAWVVCLFIEVVLLKEGDISSVTKIIKDNLKEKDKMLIVINYLVFSVNLDIKLKEQFSKFLKNYKNTKEYADSDSEVNYFNSTCKLLNLDLEIQKRQLFVKVINVVEHEFDFYKRNDNPKVIDDTNFSNLSLNKLKSKIGNKEKWSSLYLKYKINVDLLFTDNTPLALYPFIAKIVSEYDQARLRKFKDRLKTKDVKIEFICELVKFKISKEIKVTSVLEKALVEKDFKMICRILMNIGRYLLNSENSNKFMIDYLDSLNTLLSSSELDNNTKIEVNNALGYIYNHNIYFDSHQYVKYVINNTRLLNQIKDHKLALRILLLKPELFNNTDMIVDFIINYNQDLIELYYKYLDFYYKKSLNRYFIFIEIITKFINVTDRNKDYYCQRLFEIEVNSNIKVQTLIILFENYKLIDLYLEFIVKNIDLCNDVIKSLFYTFLNTIDRKVTNKKTVNKTTKEVKEEIDFDDEFKYLEEL</sequence>
<dbReference type="InterPro" id="IPR016024">
    <property type="entry name" value="ARM-type_fold"/>
</dbReference>
<reference evidence="1 2" key="1">
    <citation type="journal article" date="2017" name="Environ. Microbiol.">
        <title>Decay of the glycolytic pathway and adaptation to intranuclear parasitism within Enterocytozoonidae microsporidia.</title>
        <authorList>
            <person name="Wiredu Boakye D."/>
            <person name="Jaroenlak P."/>
            <person name="Prachumwat A."/>
            <person name="Williams T.A."/>
            <person name="Bateman K.S."/>
            <person name="Itsathitphaisarn O."/>
            <person name="Sritunyalucksana K."/>
            <person name="Paszkiewicz K.H."/>
            <person name="Moore K.A."/>
            <person name="Stentiford G.D."/>
            <person name="Williams B.A."/>
        </authorList>
    </citation>
    <scope>NUCLEOTIDE SEQUENCE [LARGE SCALE GENOMIC DNA]</scope>
    <source>
        <strain evidence="1 2">GB1</strain>
    </source>
</reference>
<proteinExistence type="predicted"/>
<dbReference type="SUPFAM" id="SSF48371">
    <property type="entry name" value="ARM repeat"/>
    <property type="match status" value="1"/>
</dbReference>
<keyword evidence="2" id="KW-1185">Reference proteome</keyword>
<dbReference type="Proteomes" id="UP000192356">
    <property type="component" value="Unassembled WGS sequence"/>
</dbReference>
<dbReference type="VEuPathDB" id="MicrosporidiaDB:A0H76_515"/>
<dbReference type="AlphaFoldDB" id="A0A1X0QDL1"/>
<dbReference type="EMBL" id="LVKB01000008">
    <property type="protein sequence ID" value="ORD97852.1"/>
    <property type="molecule type" value="Genomic_DNA"/>
</dbReference>
<comment type="caution">
    <text evidence="1">The sequence shown here is derived from an EMBL/GenBank/DDBJ whole genome shotgun (WGS) entry which is preliminary data.</text>
</comment>
<evidence type="ECO:0000313" key="2">
    <source>
        <dbReference type="Proteomes" id="UP000192356"/>
    </source>
</evidence>
<evidence type="ECO:0000313" key="1">
    <source>
        <dbReference type="EMBL" id="ORD97852.1"/>
    </source>
</evidence>
<gene>
    <name evidence="1" type="ORF">HERIO_316</name>
</gene>
<protein>
    <submittedName>
        <fullName evidence="1">Uncharacterized protein</fullName>
    </submittedName>
</protein>
<dbReference type="VEuPathDB" id="MicrosporidiaDB:HERIO_316"/>
<organism evidence="1 2">
    <name type="scientific">Hepatospora eriocheir</name>
    <dbReference type="NCBI Taxonomy" id="1081669"/>
    <lineage>
        <taxon>Eukaryota</taxon>
        <taxon>Fungi</taxon>
        <taxon>Fungi incertae sedis</taxon>
        <taxon>Microsporidia</taxon>
        <taxon>Hepatosporidae</taxon>
        <taxon>Hepatospora</taxon>
    </lineage>
</organism>